<dbReference type="InterPro" id="IPR025736">
    <property type="entry name" value="PucR_C-HTH_dom"/>
</dbReference>
<dbReference type="EMBL" id="CP020991">
    <property type="protein sequence ID" value="AUO18934.1"/>
    <property type="molecule type" value="Genomic_DNA"/>
</dbReference>
<evidence type="ECO:0000259" key="2">
    <source>
        <dbReference type="Pfam" id="PF13556"/>
    </source>
</evidence>
<comment type="similarity">
    <text evidence="1">Belongs to the CdaR family.</text>
</comment>
<proteinExistence type="inferred from homology"/>
<dbReference type="Pfam" id="PF17853">
    <property type="entry name" value="GGDEF_2"/>
    <property type="match status" value="1"/>
</dbReference>
<dbReference type="PANTHER" id="PTHR33744">
    <property type="entry name" value="CARBOHYDRATE DIACID REGULATOR"/>
    <property type="match status" value="1"/>
</dbReference>
<accession>A0A2K9P0X8</accession>
<dbReference type="RefSeq" id="WP_102365183.1">
    <property type="nucleotide sequence ID" value="NZ_CP020991.1"/>
</dbReference>
<dbReference type="AlphaFoldDB" id="A0A2K9P0X8"/>
<evidence type="ECO:0000256" key="1">
    <source>
        <dbReference type="ARBA" id="ARBA00006754"/>
    </source>
</evidence>
<dbReference type="Proteomes" id="UP000235589">
    <property type="component" value="Chromosome"/>
</dbReference>
<protein>
    <submittedName>
        <fullName evidence="4">Transcriptional regulator, CdaR</fullName>
    </submittedName>
</protein>
<dbReference type="InterPro" id="IPR051448">
    <property type="entry name" value="CdaR-like_regulators"/>
</dbReference>
<sequence>MQGRVFQNTLVQLKREVQRTLGVIDDSDTIIACSDEDKIGNTVDNIFTVFSATGEVKTVAGACYKKIETFSKCEFVVFCEGDDDIARNACSFLAVNFLTIKQYYDEKYDKASFVKNIIVDNVLPGDVLYRTKELHINVECPRVVYLIRVVEETDQGYLEILNNLFPDKANDYVIRVDERDAVVVKEFRTEPTKEEIMVIAQNIFDTLGAEAMITPLIGISTLVERVQDLSQAYRESRIALEVGKVFDTEKDIISYDNLGIGRLIYQLPTTLCELFLDEVFKKESINVLDSETIYTIQKFFENNLNVSETSRKLFVHRNTLVYRLDKIKKLTGLDLREFDDAIIFKVAMMVNKYLSSQPTRL</sequence>
<dbReference type="Pfam" id="PF13556">
    <property type="entry name" value="HTH_30"/>
    <property type="match status" value="1"/>
</dbReference>
<evidence type="ECO:0000259" key="3">
    <source>
        <dbReference type="Pfam" id="PF17853"/>
    </source>
</evidence>
<dbReference type="KEGG" id="mpec:B9O19_00751"/>
<feature type="domain" description="PucR C-terminal helix-turn-helix" evidence="2">
    <location>
        <begin position="295"/>
        <end position="349"/>
    </location>
</feature>
<dbReference type="OrthoDB" id="9792148at2"/>
<name>A0A2K9P0X8_9FIRM</name>
<reference evidence="4 5" key="1">
    <citation type="submission" date="2017-04" db="EMBL/GenBank/DDBJ databases">
        <title>Monoglobus pectinilyticus 14 draft genome.</title>
        <authorList>
            <person name="Kim C."/>
            <person name="Rosendale D.I."/>
            <person name="Kelly W.J."/>
            <person name="Tannock G.W."/>
            <person name="Patchett M.L."/>
            <person name="Jordens J.Z."/>
        </authorList>
    </citation>
    <scope>NUCLEOTIDE SEQUENCE [LARGE SCALE GENOMIC DNA]</scope>
    <source>
        <strain evidence="4 5">14</strain>
    </source>
</reference>
<dbReference type="Gene3D" id="1.10.10.2840">
    <property type="entry name" value="PucR C-terminal helix-turn-helix domain"/>
    <property type="match status" value="1"/>
</dbReference>
<dbReference type="InterPro" id="IPR009057">
    <property type="entry name" value="Homeodomain-like_sf"/>
</dbReference>
<dbReference type="SUPFAM" id="SSF46689">
    <property type="entry name" value="Homeodomain-like"/>
    <property type="match status" value="1"/>
</dbReference>
<feature type="domain" description="CdaR GGDEF-like" evidence="3">
    <location>
        <begin position="126"/>
        <end position="242"/>
    </location>
</feature>
<evidence type="ECO:0000313" key="5">
    <source>
        <dbReference type="Proteomes" id="UP000235589"/>
    </source>
</evidence>
<gene>
    <name evidence="4" type="ORF">B9O19_00751</name>
</gene>
<dbReference type="InterPro" id="IPR042070">
    <property type="entry name" value="PucR_C-HTH_sf"/>
</dbReference>
<dbReference type="PANTHER" id="PTHR33744:SF15">
    <property type="entry name" value="CARBOHYDRATE DIACID REGULATOR"/>
    <property type="match status" value="1"/>
</dbReference>
<keyword evidence="5" id="KW-1185">Reference proteome</keyword>
<organism evidence="4 5">
    <name type="scientific">Monoglobus pectinilyticus</name>
    <dbReference type="NCBI Taxonomy" id="1981510"/>
    <lineage>
        <taxon>Bacteria</taxon>
        <taxon>Bacillati</taxon>
        <taxon>Bacillota</taxon>
        <taxon>Clostridia</taxon>
        <taxon>Monoglobales</taxon>
        <taxon>Monoglobaceae</taxon>
        <taxon>Monoglobus</taxon>
    </lineage>
</organism>
<dbReference type="GeneID" id="98062175"/>
<evidence type="ECO:0000313" key="4">
    <source>
        <dbReference type="EMBL" id="AUO18934.1"/>
    </source>
</evidence>
<dbReference type="InterPro" id="IPR041522">
    <property type="entry name" value="CdaR_GGDEF"/>
</dbReference>